<dbReference type="EMBL" id="AQPN01000044">
    <property type="protein sequence ID" value="EOR95675.1"/>
    <property type="molecule type" value="Genomic_DNA"/>
</dbReference>
<keyword evidence="4 12" id="KW-0808">Transferase</keyword>
<evidence type="ECO:0000313" key="12">
    <source>
        <dbReference type="EMBL" id="EOR95675.1"/>
    </source>
</evidence>
<evidence type="ECO:0000259" key="11">
    <source>
        <dbReference type="Pfam" id="PF00905"/>
    </source>
</evidence>
<evidence type="ECO:0000256" key="9">
    <source>
        <dbReference type="ARBA" id="ARBA00034000"/>
    </source>
</evidence>
<dbReference type="GO" id="GO:0008360">
    <property type="term" value="P:regulation of cell shape"/>
    <property type="evidence" value="ECO:0007669"/>
    <property type="project" value="UniProtKB-KW"/>
</dbReference>
<evidence type="ECO:0000313" key="13">
    <source>
        <dbReference type="Proteomes" id="UP000014174"/>
    </source>
</evidence>
<protein>
    <submittedName>
        <fullName evidence="12">Multimodular transpeptidase-transglycosylase</fullName>
        <ecNumber evidence="12">2.4.1.129</ecNumber>
        <ecNumber evidence="12">3.4.-.-</ecNumber>
    </submittedName>
</protein>
<comment type="subcellular location">
    <subcellularLocation>
        <location evidence="1">Membrane</location>
    </subcellularLocation>
</comment>
<reference evidence="12 13" key="1">
    <citation type="journal article" date="2013" name="Genome Announc.">
        <title>Draft Genome Sequence of Arcticibacter svalbardensis Strain MN12-7T, a Member of the Family Sphingobacteriaceae Isolated from an Arctic Soil Sample.</title>
        <authorList>
            <person name="Shivaji S."/>
            <person name="Ara S."/>
            <person name="Prasad S."/>
            <person name="Manasa B.P."/>
            <person name="Begum Z."/>
            <person name="Singh A."/>
            <person name="Kumar Pinnaka A."/>
        </authorList>
    </citation>
    <scope>NUCLEOTIDE SEQUENCE [LARGE SCALE GENOMIC DNA]</scope>
    <source>
        <strain evidence="12 13">MN12-7</strain>
    </source>
</reference>
<dbReference type="AlphaFoldDB" id="R9GVZ7"/>
<evidence type="ECO:0000256" key="8">
    <source>
        <dbReference type="ARBA" id="ARBA00023316"/>
    </source>
</evidence>
<organism evidence="12 13">
    <name type="scientific">Arcticibacter svalbardensis MN12-7</name>
    <dbReference type="NCBI Taxonomy" id="1150600"/>
    <lineage>
        <taxon>Bacteria</taxon>
        <taxon>Pseudomonadati</taxon>
        <taxon>Bacteroidota</taxon>
        <taxon>Sphingobacteriia</taxon>
        <taxon>Sphingobacteriales</taxon>
        <taxon>Sphingobacteriaceae</taxon>
        <taxon>Arcticibacter</taxon>
    </lineage>
</organism>
<dbReference type="EC" id="3.4.-.-" evidence="12"/>
<dbReference type="GO" id="GO:0009252">
    <property type="term" value="P:peptidoglycan biosynthetic process"/>
    <property type="evidence" value="ECO:0007669"/>
    <property type="project" value="UniProtKB-KW"/>
</dbReference>
<comment type="catalytic activity">
    <reaction evidence="10">
        <text>[GlcNAc-(1-&gt;4)-Mur2Ac(oyl-L-Ala-gamma-D-Glu-L-Lys-D-Ala-D-Ala)](n)-di-trans,octa-cis-undecaprenyl diphosphate + beta-D-GlcNAc-(1-&gt;4)-Mur2Ac(oyl-L-Ala-gamma-D-Glu-L-Lys-D-Ala-D-Ala)-di-trans,octa-cis-undecaprenyl diphosphate = [GlcNAc-(1-&gt;4)-Mur2Ac(oyl-L-Ala-gamma-D-Glu-L-Lys-D-Ala-D-Ala)](n+1)-di-trans,octa-cis-undecaprenyl diphosphate + di-trans,octa-cis-undecaprenyl diphosphate + H(+)</text>
        <dbReference type="Rhea" id="RHEA:23708"/>
        <dbReference type="Rhea" id="RHEA-COMP:9602"/>
        <dbReference type="Rhea" id="RHEA-COMP:9603"/>
        <dbReference type="ChEBI" id="CHEBI:15378"/>
        <dbReference type="ChEBI" id="CHEBI:58405"/>
        <dbReference type="ChEBI" id="CHEBI:60033"/>
        <dbReference type="ChEBI" id="CHEBI:78435"/>
        <dbReference type="EC" id="2.4.99.28"/>
    </reaction>
</comment>
<evidence type="ECO:0000256" key="1">
    <source>
        <dbReference type="ARBA" id="ARBA00004370"/>
    </source>
</evidence>
<evidence type="ECO:0000256" key="7">
    <source>
        <dbReference type="ARBA" id="ARBA00023136"/>
    </source>
</evidence>
<gene>
    <name evidence="12" type="ORF">ADIARSV_1190</name>
</gene>
<dbReference type="eggNOG" id="COG5009">
    <property type="taxonomic scope" value="Bacteria"/>
</dbReference>
<feature type="domain" description="Penicillin-binding protein transpeptidase" evidence="11">
    <location>
        <begin position="63"/>
        <end position="296"/>
    </location>
</feature>
<dbReference type="STRING" id="1150600.ADIARSV_1190"/>
<evidence type="ECO:0000256" key="3">
    <source>
        <dbReference type="ARBA" id="ARBA00022676"/>
    </source>
</evidence>
<sequence>MQASDRYKRLKDAGKSESEIAAVFNKKRPMSLFALGGNKNVNISPLDSIKYFQKTLNTGLISIEPGTGDVKAWVGGINHQVFKYDHVLSRRQVGSTFKPILYAAAIEKGINPCTLFDNKRVTYPEFENWSPQNADGQYTGQYSMKGALAFSVNTVSAQLIMQTGVKRTIEMARRMGITSTIPEVPSISLGTASISLMELVGAYTVFANSGILVKPVYISTIKNSSGDVIFNNKASSGKRVLSEENASIMIELMKGVVEEGSASKLKSEFGLKMDIAGKTGTTQNQADGWFVGITPNLVTGVWVGAENPLVSFRSLQLGQGAHTALPIWGTFMNRLIENPSFASYRSKKFRVVSDEIKLRLNCPSFVEEIQVVEPAHKENFIIKLFKKGLNIFKKKKKNKEKD</sequence>
<dbReference type="Pfam" id="PF00905">
    <property type="entry name" value="Transpeptidase"/>
    <property type="match status" value="1"/>
</dbReference>
<dbReference type="InterPro" id="IPR050396">
    <property type="entry name" value="Glycosyltr_51/Transpeptidase"/>
</dbReference>
<dbReference type="GO" id="GO:0016020">
    <property type="term" value="C:membrane"/>
    <property type="evidence" value="ECO:0007669"/>
    <property type="project" value="UniProtKB-SubCell"/>
</dbReference>
<name>R9GVZ7_9SPHI</name>
<evidence type="ECO:0000256" key="4">
    <source>
        <dbReference type="ARBA" id="ARBA00022679"/>
    </source>
</evidence>
<evidence type="ECO:0000256" key="10">
    <source>
        <dbReference type="ARBA" id="ARBA00049902"/>
    </source>
</evidence>
<dbReference type="GO" id="GO:0008658">
    <property type="term" value="F:penicillin binding"/>
    <property type="evidence" value="ECO:0007669"/>
    <property type="project" value="InterPro"/>
</dbReference>
<dbReference type="InterPro" id="IPR012338">
    <property type="entry name" value="Beta-lactam/transpept-like"/>
</dbReference>
<proteinExistence type="predicted"/>
<dbReference type="GO" id="GO:0008955">
    <property type="term" value="F:peptidoglycan glycosyltransferase activity"/>
    <property type="evidence" value="ECO:0007669"/>
    <property type="project" value="UniProtKB-EC"/>
</dbReference>
<keyword evidence="3 12" id="KW-0328">Glycosyltransferase</keyword>
<dbReference type="GO" id="GO:0009002">
    <property type="term" value="F:serine-type D-Ala-D-Ala carboxypeptidase activity"/>
    <property type="evidence" value="ECO:0007669"/>
    <property type="project" value="UniProtKB-EC"/>
</dbReference>
<evidence type="ECO:0000256" key="6">
    <source>
        <dbReference type="ARBA" id="ARBA00022984"/>
    </source>
</evidence>
<keyword evidence="8" id="KW-0961">Cell wall biogenesis/degradation</keyword>
<dbReference type="InterPro" id="IPR001460">
    <property type="entry name" value="PCN-bd_Tpept"/>
</dbReference>
<keyword evidence="2" id="KW-1003">Cell membrane</keyword>
<dbReference type="Proteomes" id="UP000014174">
    <property type="component" value="Unassembled WGS sequence"/>
</dbReference>
<keyword evidence="6" id="KW-0573">Peptidoglycan synthesis</keyword>
<dbReference type="EC" id="2.4.1.129" evidence="12"/>
<comment type="catalytic activity">
    <reaction evidence="9">
        <text>Preferential cleavage: (Ac)2-L-Lys-D-Ala-|-D-Ala. Also transpeptidation of peptidyl-alanyl moieties that are N-acyl substituents of D-alanine.</text>
        <dbReference type="EC" id="3.4.16.4"/>
    </reaction>
</comment>
<dbReference type="PANTHER" id="PTHR32282">
    <property type="entry name" value="BINDING PROTEIN TRANSPEPTIDASE, PUTATIVE-RELATED"/>
    <property type="match status" value="1"/>
</dbReference>
<evidence type="ECO:0000256" key="5">
    <source>
        <dbReference type="ARBA" id="ARBA00022960"/>
    </source>
</evidence>
<dbReference type="GO" id="GO:0030288">
    <property type="term" value="C:outer membrane-bounded periplasmic space"/>
    <property type="evidence" value="ECO:0007669"/>
    <property type="project" value="TreeGrafter"/>
</dbReference>
<keyword evidence="12" id="KW-0378">Hydrolase</keyword>
<dbReference type="PANTHER" id="PTHR32282:SF11">
    <property type="entry name" value="PENICILLIN-BINDING PROTEIN 1B"/>
    <property type="match status" value="1"/>
</dbReference>
<accession>R9GVZ7</accession>
<evidence type="ECO:0000256" key="2">
    <source>
        <dbReference type="ARBA" id="ARBA00022475"/>
    </source>
</evidence>
<dbReference type="Gene3D" id="3.40.710.10">
    <property type="entry name" value="DD-peptidase/beta-lactamase superfamily"/>
    <property type="match status" value="1"/>
</dbReference>
<keyword evidence="5" id="KW-0133">Cell shape</keyword>
<dbReference type="SUPFAM" id="SSF56601">
    <property type="entry name" value="beta-lactamase/transpeptidase-like"/>
    <property type="match status" value="1"/>
</dbReference>
<keyword evidence="13" id="KW-1185">Reference proteome</keyword>
<dbReference type="GO" id="GO:0071555">
    <property type="term" value="P:cell wall organization"/>
    <property type="evidence" value="ECO:0007669"/>
    <property type="project" value="UniProtKB-KW"/>
</dbReference>
<comment type="caution">
    <text evidence="12">The sequence shown here is derived from an EMBL/GenBank/DDBJ whole genome shotgun (WGS) entry which is preliminary data.</text>
</comment>
<keyword evidence="7" id="KW-0472">Membrane</keyword>